<organism evidence="3 4">
    <name type="scientific">Niabella pedocola</name>
    <dbReference type="NCBI Taxonomy" id="1752077"/>
    <lineage>
        <taxon>Bacteria</taxon>
        <taxon>Pseudomonadati</taxon>
        <taxon>Bacteroidota</taxon>
        <taxon>Chitinophagia</taxon>
        <taxon>Chitinophagales</taxon>
        <taxon>Chitinophagaceae</taxon>
        <taxon>Niabella</taxon>
    </lineage>
</organism>
<accession>A0ABS8PMQ8</accession>
<dbReference type="Proteomes" id="UP001199816">
    <property type="component" value="Unassembled WGS sequence"/>
</dbReference>
<keyword evidence="2" id="KW-0808">Transferase</keyword>
<protein>
    <submittedName>
        <fullName evidence="3">Fructosamine kinase family protein</fullName>
    </submittedName>
</protein>
<dbReference type="SUPFAM" id="SSF56112">
    <property type="entry name" value="Protein kinase-like (PK-like)"/>
    <property type="match status" value="1"/>
</dbReference>
<evidence type="ECO:0000313" key="3">
    <source>
        <dbReference type="EMBL" id="MCD2422029.1"/>
    </source>
</evidence>
<reference evidence="3 4" key="1">
    <citation type="submission" date="2021-11" db="EMBL/GenBank/DDBJ databases">
        <title>Genomic of Niabella pedocola.</title>
        <authorList>
            <person name="Wu T."/>
        </authorList>
    </citation>
    <scope>NUCLEOTIDE SEQUENCE [LARGE SCALE GENOMIC DNA]</scope>
    <source>
        <strain evidence="3 4">JCM 31011</strain>
    </source>
</reference>
<keyword evidence="2 3" id="KW-0418">Kinase</keyword>
<name>A0ABS8PMQ8_9BACT</name>
<evidence type="ECO:0000256" key="1">
    <source>
        <dbReference type="ARBA" id="ARBA00009460"/>
    </source>
</evidence>
<comment type="similarity">
    <text evidence="1 2">Belongs to the fructosamine kinase family.</text>
</comment>
<dbReference type="InterPro" id="IPR016477">
    <property type="entry name" value="Fructo-/Ketosamine-3-kinase"/>
</dbReference>
<evidence type="ECO:0000313" key="4">
    <source>
        <dbReference type="Proteomes" id="UP001199816"/>
    </source>
</evidence>
<dbReference type="Gene3D" id="3.30.200.20">
    <property type="entry name" value="Phosphorylase Kinase, domain 1"/>
    <property type="match status" value="1"/>
</dbReference>
<dbReference type="PANTHER" id="PTHR12149">
    <property type="entry name" value="FRUCTOSAMINE 3 KINASE-RELATED PROTEIN"/>
    <property type="match status" value="1"/>
</dbReference>
<dbReference type="GO" id="GO:0016301">
    <property type="term" value="F:kinase activity"/>
    <property type="evidence" value="ECO:0007669"/>
    <property type="project" value="UniProtKB-KW"/>
</dbReference>
<proteinExistence type="inferred from homology"/>
<comment type="caution">
    <text evidence="3">The sequence shown here is derived from an EMBL/GenBank/DDBJ whole genome shotgun (WGS) entry which is preliminary data.</text>
</comment>
<sequence length="283" mass="31860">MIPDAILNQLELPGATYEPVPGGDINRSYCLHTAHTTYFLKINRHHPHTRLFEKEAAGLRELAGAGMLRVPAPLKWGVAGPDQYLLLEWLHACAPVQHSWEALGLSLAKMHGKPQPFFGLAEDNYLALWPQDNTPADTWPEFYSNRRIIPLARSLTDAGKLNKADLANAGNFCKRLPELFPDEPPALVHGDLWNGNLLFLPDGSPALFDPAVYYGHREMDIGMTSLFGGFDTGFYKAYHQSYPLQPGWEQRLPYTQLYPLLLHAWLFGGHYIRDVRNILASFS</sequence>
<keyword evidence="4" id="KW-1185">Reference proteome</keyword>
<dbReference type="EMBL" id="JAJNEC010000004">
    <property type="protein sequence ID" value="MCD2422029.1"/>
    <property type="molecule type" value="Genomic_DNA"/>
</dbReference>
<dbReference type="Pfam" id="PF03881">
    <property type="entry name" value="Fructosamin_kin"/>
    <property type="match status" value="1"/>
</dbReference>
<dbReference type="PIRSF" id="PIRSF006221">
    <property type="entry name" value="Ketosamine-3-kinase"/>
    <property type="match status" value="1"/>
</dbReference>
<dbReference type="Gene3D" id="1.20.1270.240">
    <property type="match status" value="1"/>
</dbReference>
<dbReference type="Gene3D" id="1.10.510.10">
    <property type="entry name" value="Transferase(Phosphotransferase) domain 1"/>
    <property type="match status" value="1"/>
</dbReference>
<dbReference type="InterPro" id="IPR011009">
    <property type="entry name" value="Kinase-like_dom_sf"/>
</dbReference>
<dbReference type="RefSeq" id="WP_231002933.1">
    <property type="nucleotide sequence ID" value="NZ_JAJNEC010000004.1"/>
</dbReference>
<gene>
    <name evidence="3" type="ORF">LQ567_04600</name>
</gene>
<evidence type="ECO:0000256" key="2">
    <source>
        <dbReference type="PIRNR" id="PIRNR006221"/>
    </source>
</evidence>
<dbReference type="PANTHER" id="PTHR12149:SF8">
    <property type="entry name" value="PROTEIN-RIBULOSAMINE 3-KINASE"/>
    <property type="match status" value="1"/>
</dbReference>